<dbReference type="EMBL" id="DXGE01000016">
    <property type="protein sequence ID" value="HIW85626.1"/>
    <property type="molecule type" value="Genomic_DNA"/>
</dbReference>
<evidence type="ECO:0000313" key="1">
    <source>
        <dbReference type="EMBL" id="HIW85626.1"/>
    </source>
</evidence>
<dbReference type="AlphaFoldDB" id="A0A9D1RCA3"/>
<organism evidence="1 2">
    <name type="scientific">Candidatus Eubacterium faecipullorum</name>
    <dbReference type="NCBI Taxonomy" id="2838571"/>
    <lineage>
        <taxon>Bacteria</taxon>
        <taxon>Bacillati</taxon>
        <taxon>Bacillota</taxon>
        <taxon>Clostridia</taxon>
        <taxon>Eubacteriales</taxon>
        <taxon>Eubacteriaceae</taxon>
        <taxon>Eubacterium</taxon>
    </lineage>
</organism>
<reference evidence="1" key="2">
    <citation type="submission" date="2021-04" db="EMBL/GenBank/DDBJ databases">
        <authorList>
            <person name="Gilroy R."/>
        </authorList>
    </citation>
    <scope>NUCLEOTIDE SEQUENCE</scope>
    <source>
        <strain evidence="1">421</strain>
    </source>
</reference>
<gene>
    <name evidence="1" type="ORF">IAA48_03935</name>
</gene>
<accession>A0A9D1RCA3</accession>
<protein>
    <submittedName>
        <fullName evidence="1">Uncharacterized protein</fullName>
    </submittedName>
</protein>
<evidence type="ECO:0000313" key="2">
    <source>
        <dbReference type="Proteomes" id="UP000824205"/>
    </source>
</evidence>
<name>A0A9D1RCA3_9FIRM</name>
<dbReference type="Proteomes" id="UP000824205">
    <property type="component" value="Unassembled WGS sequence"/>
</dbReference>
<proteinExistence type="predicted"/>
<comment type="caution">
    <text evidence="1">The sequence shown here is derived from an EMBL/GenBank/DDBJ whole genome shotgun (WGS) entry which is preliminary data.</text>
</comment>
<reference evidence="1" key="1">
    <citation type="journal article" date="2021" name="PeerJ">
        <title>Extensive microbial diversity within the chicken gut microbiome revealed by metagenomics and culture.</title>
        <authorList>
            <person name="Gilroy R."/>
            <person name="Ravi A."/>
            <person name="Getino M."/>
            <person name="Pursley I."/>
            <person name="Horton D.L."/>
            <person name="Alikhan N.F."/>
            <person name="Baker D."/>
            <person name="Gharbi K."/>
            <person name="Hall N."/>
            <person name="Watson M."/>
            <person name="Adriaenssens E.M."/>
            <person name="Foster-Nyarko E."/>
            <person name="Jarju S."/>
            <person name="Secka A."/>
            <person name="Antonio M."/>
            <person name="Oren A."/>
            <person name="Chaudhuri R.R."/>
            <person name="La Ragione R."/>
            <person name="Hildebrand F."/>
            <person name="Pallen M.J."/>
        </authorList>
    </citation>
    <scope>NUCLEOTIDE SEQUENCE</scope>
    <source>
        <strain evidence="1">421</strain>
    </source>
</reference>
<sequence length="111" mass="12385">MAKRKKKTPKEEICDGYRRLAFGTVQDAVALLFAGEQEIMEKLPGYDLFNVSEIKRPKGGGMEIKFFDRLKALEKLWEFSESSCAEPVSFYLALEESAKRAAGELGGDSGE</sequence>